<dbReference type="PROSITE" id="PS51233">
    <property type="entry name" value="VWFD"/>
    <property type="match status" value="1"/>
</dbReference>
<reference evidence="10" key="1">
    <citation type="submission" date="2020-06" db="EMBL/GenBank/DDBJ databases">
        <authorList>
            <consortium name="Wellcome Sanger Institute Data Sharing"/>
        </authorList>
    </citation>
    <scope>NUCLEOTIDE SEQUENCE [LARGE SCALE GENOMIC DNA]</scope>
</reference>
<sequence length="1460" mass="161020">MFCLGILRILLLCVARIGAFTHQAPECFPAGHRTLRNSYRSVDFDSTEIQNTAIQDLICDHSLLPGWYRFRINNKLAEMPTSCVEMNRCGTQAPVWLSLKDTSLPRTGEVRQLSACATWQFYHGSTKDCCLFRIPITVRNCGNFLVYYLQPTQGCMGYCAQVVTDLGARPCPPGEVEVSGRCKAALPSLASRPVITPELIGHSVHLKCSFVPPPWSQTLGFQVVWARHIGHSMKAEIRQESTLKPFSLVEMDGVHFRLGEKFSCSVSTFTVNSSHGKSAPKESESFYAGLKFSPESLHIAENGEEHEVIVHSSVPIPCFSSDLGQPCGVSLGLSTNDPDSLGHEASNVVLSVCQVEVKPNACNSGSCGETRFRVTAVSDFTRDGNRPSLIGAVPGSTAPRLWRNYKPTPLKVMVQDVPTSICYSLTDPHIITLDGRRYENHQTGTFVLYQSLGREFEVHTRQWDCSSRHYSVACNCGFAAREGNEVAIFDMCSGRPQETRPKLTLKNLGDHEGSRVRVLESQQGKKVTLMFPSGAFVRADVADWGMSLSIRAPSIDFSNTRGLCGTFDRNSNNDFYSPAGFSYSFDHVHQFIEDWRISPGESLFDRTPPGTEEVVRRPFCRCQAGYRSTQDFVGDTRNNPSTHSDVCVSYDNVDVTSVFPSMDTTLEYIKSVEIDERFLNMSVFKGRPKDDLLSSDRPKRQHFEFQPVFMSLNQADLEGFNYFFPEDHLAEARPEVQLSWPTPSGLTLTKALEVCQMSLVNSTVGTVCGNLLGRRLNEAVDLCILDLQLKDDLSWDEALLPFLENDCERWLLENRSRRDSEMVGWPRASGEVVTALRCPNFCSGKGECTDWGCECFPNYSFHDCSIAISQPVEITDLENSGLCDIRSFDCRSVRVFGLGFIESPDLSCHATRLKYINKVWQPGEQQRTTATFLSSKALDCTIPSLSNAAVKEEFTMDDKPYARWEVKVTNDGLRYSQAKVLTIYDGVCQVCDASRSGLCKLKEQTCNIDSMCFAAGDSNPSSPCLLCDPNLSRFSWSVNQVNEPPTFHLPQGELQTFSGENFVFQFAASDVEGSALLFQLEDGPAGAVLSPAGLLIWRVPLVLEEEEERLLESQSFRFTVSDECNAHSSVTVEVSILPCGCRRGGTCVTDVNFSTGSGKYLCVCPEGAKGELCDEDEDGCLSSPCSAGECVTSASGFRCRCPAGLKGLTCQEDINECENRGCFPGSWCINSFGSYSCGPCPRGMLGNGTTCTAAVPSTPATRITPDVQPQPQKTNKSDKTRVELRHKASASAWRWTQELTSVAVDVGPGSQFNVSLRKPSETGNQSKTMTGTTAALELERTRVAPGINVSATCASRPCFPGVQCINRRPPYVGYVCGRCPPGLYGNGRFCVKNMKEATAHLQQQTVMKLGRSTQGNKASQLHLPHLSSRREIKLLSSPVTRGNHAHRLAAVTSRGGRYWT</sequence>
<evidence type="ECO:0000256" key="7">
    <source>
        <dbReference type="SAM" id="SignalP"/>
    </source>
</evidence>
<comment type="caution">
    <text evidence="5">Lacks conserved residue(s) required for the propagation of feature annotation.</text>
</comment>
<dbReference type="CDD" id="cd00054">
    <property type="entry name" value="EGF_CA"/>
    <property type="match status" value="2"/>
</dbReference>
<keyword evidence="1 5" id="KW-0245">EGF-like domain</keyword>
<keyword evidence="4 5" id="KW-1015">Disulfide bond</keyword>
<keyword evidence="11" id="KW-1185">Reference proteome</keyword>
<dbReference type="InterPro" id="IPR057885">
    <property type="entry name" value="Ig_VWDE"/>
</dbReference>
<dbReference type="PROSITE" id="PS50026">
    <property type="entry name" value="EGF_3"/>
    <property type="match status" value="2"/>
</dbReference>
<feature type="domain" description="EGF-like" evidence="8">
    <location>
        <begin position="1176"/>
        <end position="1211"/>
    </location>
</feature>
<dbReference type="PROSITE" id="PS00022">
    <property type="entry name" value="EGF_1"/>
    <property type="match status" value="2"/>
</dbReference>
<dbReference type="Gene3D" id="2.60.120.260">
    <property type="entry name" value="Galactose-binding domain-like"/>
    <property type="match status" value="1"/>
</dbReference>
<feature type="disulfide bond" evidence="5">
    <location>
        <begin position="1164"/>
        <end position="1173"/>
    </location>
</feature>
<dbReference type="InterPro" id="IPR057774">
    <property type="entry name" value="D8C_UMOD/GP2/OIT3-like"/>
</dbReference>
<dbReference type="PROSITE" id="PS01187">
    <property type="entry name" value="EGF_CA"/>
    <property type="match status" value="1"/>
</dbReference>
<dbReference type="Pfam" id="PF25776">
    <property type="entry name" value="Ig_VWDE"/>
    <property type="match status" value="1"/>
</dbReference>
<evidence type="ECO:0000256" key="5">
    <source>
        <dbReference type="PROSITE-ProRule" id="PRU00076"/>
    </source>
</evidence>
<dbReference type="GO" id="GO:0005576">
    <property type="term" value="C:extracellular region"/>
    <property type="evidence" value="ECO:0007669"/>
    <property type="project" value="TreeGrafter"/>
</dbReference>
<dbReference type="Pfam" id="PF00094">
    <property type="entry name" value="VWD"/>
    <property type="match status" value="1"/>
</dbReference>
<dbReference type="Proteomes" id="UP000694680">
    <property type="component" value="Chromosome 2"/>
</dbReference>
<feature type="domain" description="EGF-like" evidence="8">
    <location>
        <begin position="1135"/>
        <end position="1174"/>
    </location>
</feature>
<accession>A0A8C5NAQ0</accession>
<dbReference type="InterPro" id="IPR000742">
    <property type="entry name" value="EGF"/>
</dbReference>
<dbReference type="PANTHER" id="PTHR14949">
    <property type="entry name" value="EGF-LIKE-DOMAIN, MULTIPLE 7, 8"/>
    <property type="match status" value="1"/>
</dbReference>
<reference evidence="10" key="3">
    <citation type="submission" date="2025-09" db="UniProtKB">
        <authorList>
            <consortium name="Ensembl"/>
        </authorList>
    </citation>
    <scope>IDENTIFICATION</scope>
</reference>
<dbReference type="InterPro" id="IPR009030">
    <property type="entry name" value="Growth_fac_rcpt_cys_sf"/>
</dbReference>
<dbReference type="SMART" id="SM00181">
    <property type="entry name" value="EGF"/>
    <property type="match status" value="4"/>
</dbReference>
<evidence type="ECO:0000256" key="2">
    <source>
        <dbReference type="ARBA" id="ARBA00022729"/>
    </source>
</evidence>
<evidence type="ECO:0000313" key="10">
    <source>
        <dbReference type="Ensembl" id="ENSGWIP00000041376.1"/>
    </source>
</evidence>
<dbReference type="InterPro" id="IPR001846">
    <property type="entry name" value="VWF_type-D"/>
</dbReference>
<dbReference type="GO" id="GO:0005509">
    <property type="term" value="F:calcium ion binding"/>
    <property type="evidence" value="ECO:0007669"/>
    <property type="project" value="InterPro"/>
</dbReference>
<feature type="signal peptide" evidence="7">
    <location>
        <begin position="1"/>
        <end position="19"/>
    </location>
</feature>
<feature type="disulfide bond" evidence="5">
    <location>
        <begin position="1201"/>
        <end position="1210"/>
    </location>
</feature>
<evidence type="ECO:0000256" key="4">
    <source>
        <dbReference type="ARBA" id="ARBA00023157"/>
    </source>
</evidence>
<evidence type="ECO:0000256" key="1">
    <source>
        <dbReference type="ARBA" id="ARBA00022536"/>
    </source>
</evidence>
<feature type="chain" id="PRO_5034445138" evidence="7">
    <location>
        <begin position="20"/>
        <end position="1460"/>
    </location>
</feature>
<keyword evidence="3" id="KW-0175">Coiled coil</keyword>
<dbReference type="Pfam" id="PF23283">
    <property type="entry name" value="D8C_UMOD"/>
    <property type="match status" value="1"/>
</dbReference>
<feature type="domain" description="VWFD" evidence="9">
    <location>
        <begin position="420"/>
        <end position="603"/>
    </location>
</feature>
<dbReference type="SUPFAM" id="SSF57184">
    <property type="entry name" value="Growth factor receptor domain"/>
    <property type="match status" value="1"/>
</dbReference>
<dbReference type="InterPro" id="IPR058727">
    <property type="entry name" value="Helical_Vwde"/>
</dbReference>
<evidence type="ECO:0000256" key="3">
    <source>
        <dbReference type="ARBA" id="ARBA00023054"/>
    </source>
</evidence>
<dbReference type="Ensembl" id="ENSGWIT00000044945.1">
    <property type="protein sequence ID" value="ENSGWIP00000041376.1"/>
    <property type="gene ID" value="ENSGWIG00000020845.1"/>
</dbReference>
<dbReference type="InterPro" id="IPR050969">
    <property type="entry name" value="Dev_Signal_Modulators"/>
</dbReference>
<evidence type="ECO:0000256" key="6">
    <source>
        <dbReference type="SAM" id="MobiDB-lite"/>
    </source>
</evidence>
<gene>
    <name evidence="10" type="primary">si:ch211-246m6.5</name>
</gene>
<dbReference type="SMART" id="SM00216">
    <property type="entry name" value="VWD"/>
    <property type="match status" value="1"/>
</dbReference>
<proteinExistence type="predicted"/>
<evidence type="ECO:0000259" key="8">
    <source>
        <dbReference type="PROSITE" id="PS50026"/>
    </source>
</evidence>
<dbReference type="Gene3D" id="2.10.25.10">
    <property type="entry name" value="Laminin"/>
    <property type="match status" value="4"/>
</dbReference>
<evidence type="ECO:0000259" key="9">
    <source>
        <dbReference type="PROSITE" id="PS51233"/>
    </source>
</evidence>
<organism evidence="10 11">
    <name type="scientific">Gouania willdenowi</name>
    <name type="common">Blunt-snouted clingfish</name>
    <name type="synonym">Lepadogaster willdenowi</name>
    <dbReference type="NCBI Taxonomy" id="441366"/>
    <lineage>
        <taxon>Eukaryota</taxon>
        <taxon>Metazoa</taxon>
        <taxon>Chordata</taxon>
        <taxon>Craniata</taxon>
        <taxon>Vertebrata</taxon>
        <taxon>Euteleostomi</taxon>
        <taxon>Actinopterygii</taxon>
        <taxon>Neopterygii</taxon>
        <taxon>Teleostei</taxon>
        <taxon>Neoteleostei</taxon>
        <taxon>Acanthomorphata</taxon>
        <taxon>Ovalentaria</taxon>
        <taxon>Blenniimorphae</taxon>
        <taxon>Blenniiformes</taxon>
        <taxon>Gobiesocoidei</taxon>
        <taxon>Gobiesocidae</taxon>
        <taxon>Gobiesocinae</taxon>
        <taxon>Gouania</taxon>
    </lineage>
</organism>
<keyword evidence="2 7" id="KW-0732">Signal</keyword>
<dbReference type="Pfam" id="PF26129">
    <property type="entry name" value="Vwde"/>
    <property type="match status" value="1"/>
</dbReference>
<feature type="disulfide bond" evidence="5">
    <location>
        <begin position="1180"/>
        <end position="1190"/>
    </location>
</feature>
<dbReference type="GO" id="GO:0009986">
    <property type="term" value="C:cell surface"/>
    <property type="evidence" value="ECO:0007669"/>
    <property type="project" value="TreeGrafter"/>
</dbReference>
<name>A0A8C5NAQ0_GOUWI</name>
<feature type="region of interest" description="Disordered" evidence="6">
    <location>
        <begin position="1259"/>
        <end position="1279"/>
    </location>
</feature>
<dbReference type="PANTHER" id="PTHR14949:SF52">
    <property type="entry name" value="VON WILLEBRAND FACTOR D AND EGF DOMAIN-CONTAINING PROTEIN"/>
    <property type="match status" value="1"/>
</dbReference>
<dbReference type="InterPro" id="IPR018097">
    <property type="entry name" value="EGF_Ca-bd_CS"/>
</dbReference>
<dbReference type="InterPro" id="IPR001881">
    <property type="entry name" value="EGF-like_Ca-bd_dom"/>
</dbReference>
<dbReference type="GO" id="GO:0005102">
    <property type="term" value="F:signaling receptor binding"/>
    <property type="evidence" value="ECO:0007669"/>
    <property type="project" value="TreeGrafter"/>
</dbReference>
<dbReference type="SMART" id="SM00179">
    <property type="entry name" value="EGF_CA"/>
    <property type="match status" value="2"/>
</dbReference>
<protein>
    <submittedName>
        <fullName evidence="10">Uncharacterized protein</fullName>
    </submittedName>
</protein>
<reference evidence="10" key="2">
    <citation type="submission" date="2025-08" db="UniProtKB">
        <authorList>
            <consortium name="Ensembl"/>
        </authorList>
    </citation>
    <scope>IDENTIFICATION</scope>
</reference>
<evidence type="ECO:0000313" key="11">
    <source>
        <dbReference type="Proteomes" id="UP000694680"/>
    </source>
</evidence>